<accession>A0A6B3C856</accession>
<organism evidence="1">
    <name type="scientific">Streptomyces sp. SID12501</name>
    <dbReference type="NCBI Taxonomy" id="2706042"/>
    <lineage>
        <taxon>Bacteria</taxon>
        <taxon>Bacillati</taxon>
        <taxon>Actinomycetota</taxon>
        <taxon>Actinomycetes</taxon>
        <taxon>Kitasatosporales</taxon>
        <taxon>Streptomycetaceae</taxon>
        <taxon>Streptomyces</taxon>
    </lineage>
</organism>
<protein>
    <recommendedName>
        <fullName evidence="2">Leucine-rich repeat domain-containing protein</fullName>
    </recommendedName>
</protein>
<dbReference type="AlphaFoldDB" id="A0A6B3C856"/>
<gene>
    <name evidence="1" type="ORF">G3I71_46425</name>
</gene>
<evidence type="ECO:0000313" key="1">
    <source>
        <dbReference type="EMBL" id="NEC93005.1"/>
    </source>
</evidence>
<proteinExistence type="predicted"/>
<sequence length="147" mass="16256">MTLLRYLYLDRAAEPSMAAVSGLRELEYLRLELRRGVSTSFDFRCDDPPLRLRELIVMDAPLGSLAGLERLAGLEILVLSPDPSAPQGAPVDLRPLSRLERLQDVRIVSDAQFEHISVIEGLPRIERARIGGWCGDRPAGPEPATTP</sequence>
<name>A0A6B3C856_9ACTN</name>
<dbReference type="RefSeq" id="WP_203733092.1">
    <property type="nucleotide sequence ID" value="NZ_JAAGLU010000397.1"/>
</dbReference>
<comment type="caution">
    <text evidence="1">The sequence shown here is derived from an EMBL/GenBank/DDBJ whole genome shotgun (WGS) entry which is preliminary data.</text>
</comment>
<reference evidence="1" key="1">
    <citation type="submission" date="2020-01" db="EMBL/GenBank/DDBJ databases">
        <title>Insect and environment-associated Actinomycetes.</title>
        <authorList>
            <person name="Currrie C."/>
            <person name="Chevrette M."/>
            <person name="Carlson C."/>
            <person name="Stubbendieck R."/>
            <person name="Wendt-Pienkowski E."/>
        </authorList>
    </citation>
    <scope>NUCLEOTIDE SEQUENCE</scope>
    <source>
        <strain evidence="1">SID12501</strain>
    </source>
</reference>
<feature type="non-terminal residue" evidence="1">
    <location>
        <position position="1"/>
    </location>
</feature>
<evidence type="ECO:0008006" key="2">
    <source>
        <dbReference type="Google" id="ProtNLM"/>
    </source>
</evidence>
<dbReference type="EMBL" id="JAAGLU010000397">
    <property type="protein sequence ID" value="NEC93005.1"/>
    <property type="molecule type" value="Genomic_DNA"/>
</dbReference>